<organism evidence="9 10">
    <name type="scientific">Candidatus Kinetoplastidibacterium blastocrithidiae TCC012E</name>
    <dbReference type="NCBI Taxonomy" id="1208922"/>
    <lineage>
        <taxon>Bacteria</taxon>
        <taxon>Pseudomonadati</taxon>
        <taxon>Pseudomonadota</taxon>
        <taxon>Betaproteobacteria</taxon>
        <taxon>Candidatus Kinetoplastidibacterium</taxon>
    </lineage>
</organism>
<dbReference type="GO" id="GO:0008097">
    <property type="term" value="F:5S rRNA binding"/>
    <property type="evidence" value="ECO:0007669"/>
    <property type="project" value="InterPro"/>
</dbReference>
<feature type="compositionally biased region" description="Acidic residues" evidence="6">
    <location>
        <begin position="194"/>
        <end position="209"/>
    </location>
</feature>
<keyword evidence="4 5" id="KW-0687">Ribonucleoprotein</keyword>
<dbReference type="HAMAP" id="MF_01336">
    <property type="entry name" value="Ribosomal_bL25"/>
    <property type="match status" value="1"/>
</dbReference>
<feature type="domain" description="Large ribosomal subunit protein bL25 beta" evidence="8">
    <location>
        <begin position="104"/>
        <end position="177"/>
    </location>
</feature>
<feature type="region of interest" description="Disordered" evidence="6">
    <location>
        <begin position="189"/>
        <end position="209"/>
    </location>
</feature>
<evidence type="ECO:0000256" key="6">
    <source>
        <dbReference type="SAM" id="MobiDB-lite"/>
    </source>
</evidence>
<dbReference type="PANTHER" id="PTHR33284:SF1">
    <property type="entry name" value="RIBOSOMAL PROTEIN L25_GLN-TRNA SYNTHETASE, ANTI-CODON-BINDING DOMAIN-CONTAINING PROTEIN"/>
    <property type="match status" value="1"/>
</dbReference>
<keyword evidence="1 5" id="KW-0699">rRNA-binding</keyword>
<keyword evidence="2 5" id="KW-0694">RNA-binding</keyword>
<dbReference type="GO" id="GO:0022625">
    <property type="term" value="C:cytosolic large ribosomal subunit"/>
    <property type="evidence" value="ECO:0007669"/>
    <property type="project" value="TreeGrafter"/>
</dbReference>
<dbReference type="NCBIfam" id="NF004612">
    <property type="entry name" value="PRK05943.1"/>
    <property type="match status" value="1"/>
</dbReference>
<dbReference type="NCBIfam" id="TIGR00731">
    <property type="entry name" value="bL25_bact_ctc"/>
    <property type="match status" value="1"/>
</dbReference>
<dbReference type="GO" id="GO:0003735">
    <property type="term" value="F:structural constituent of ribosome"/>
    <property type="evidence" value="ECO:0007669"/>
    <property type="project" value="InterPro"/>
</dbReference>
<comment type="function">
    <text evidence="5">This is one of the proteins that binds to the 5S RNA in the ribosome where it forms part of the central protuberance.</text>
</comment>
<dbReference type="CDD" id="cd00495">
    <property type="entry name" value="Ribosomal_L25_TL5_CTC"/>
    <property type="match status" value="1"/>
</dbReference>
<dbReference type="FunFam" id="2.40.240.10:FF:000002">
    <property type="entry name" value="50S ribosomal protein L25"/>
    <property type="match status" value="1"/>
</dbReference>
<keyword evidence="10" id="KW-1185">Reference proteome</keyword>
<dbReference type="NCBIfam" id="NF004128">
    <property type="entry name" value="PRK05618.1-2"/>
    <property type="match status" value="1"/>
</dbReference>
<evidence type="ECO:0000256" key="1">
    <source>
        <dbReference type="ARBA" id="ARBA00022730"/>
    </source>
</evidence>
<sequence length="209" mass="23478">MEFFVEINAVLRDKHGTSASRRLRHEGRVPAIIYGGNSLPMTMELDHNEVYHALRKEKFHSSILKIIINGKGTEQVILRSVQWHPYKQQVLHIDFQRIDSNQEISTRVPLHFLNEEISPAVKVGGAIIRHVITELDITCMPDLLPQFIDVDLSYVNLGDSVHLLDIKLPSGISYNSHGMDINPLLASASSSDDALSELETSSEDNISDE</sequence>
<dbReference type="InterPro" id="IPR001021">
    <property type="entry name" value="Ribosomal_bL25_long"/>
</dbReference>
<dbReference type="PATRIC" id="fig|1208922.3.peg.99"/>
<dbReference type="SUPFAM" id="SSF50715">
    <property type="entry name" value="Ribosomal protein L25-like"/>
    <property type="match status" value="1"/>
</dbReference>
<dbReference type="PANTHER" id="PTHR33284">
    <property type="entry name" value="RIBOSOMAL PROTEIN L25/GLN-TRNA SYNTHETASE, ANTI-CODON-BINDING DOMAIN-CONTAINING PROTEIN"/>
    <property type="match status" value="1"/>
</dbReference>
<name>M1LVG4_9PROT</name>
<dbReference type="Pfam" id="PF14693">
    <property type="entry name" value="Ribosomal_TL5_C"/>
    <property type="match status" value="1"/>
</dbReference>
<dbReference type="Gene3D" id="2.40.240.10">
    <property type="entry name" value="Ribosomal Protein L25, Chain P"/>
    <property type="match status" value="1"/>
</dbReference>
<dbReference type="InterPro" id="IPR020057">
    <property type="entry name" value="Ribosomal_bL25_b-dom"/>
</dbReference>
<feature type="domain" description="Large ribosomal subunit protein bL25 L25" evidence="7">
    <location>
        <begin position="7"/>
        <end position="95"/>
    </location>
</feature>
<evidence type="ECO:0000259" key="8">
    <source>
        <dbReference type="Pfam" id="PF14693"/>
    </source>
</evidence>
<dbReference type="Gene3D" id="2.170.120.20">
    <property type="entry name" value="Ribosomal protein L25, beta domain"/>
    <property type="match status" value="1"/>
</dbReference>
<evidence type="ECO:0000313" key="10">
    <source>
        <dbReference type="Proteomes" id="UP000011563"/>
    </source>
</evidence>
<evidence type="ECO:0000256" key="4">
    <source>
        <dbReference type="ARBA" id="ARBA00023274"/>
    </source>
</evidence>
<proteinExistence type="inferred from homology"/>
<dbReference type="HOGENOM" id="CLU_075939_0_1_4"/>
<evidence type="ECO:0000256" key="3">
    <source>
        <dbReference type="ARBA" id="ARBA00022980"/>
    </source>
</evidence>
<dbReference type="InterPro" id="IPR029751">
    <property type="entry name" value="Ribosomal_L25_dom"/>
</dbReference>
<dbReference type="Pfam" id="PF01386">
    <property type="entry name" value="Ribosomal_L25p"/>
    <property type="match status" value="1"/>
</dbReference>
<dbReference type="NCBIfam" id="NF004130">
    <property type="entry name" value="PRK05618.1-5"/>
    <property type="match status" value="1"/>
</dbReference>
<dbReference type="KEGG" id="kbt:BCUE_0319"/>
<dbReference type="InterPro" id="IPR037121">
    <property type="entry name" value="Ribosomal_bL25_C"/>
</dbReference>
<dbReference type="AlphaFoldDB" id="M1LVG4"/>
<dbReference type="EMBL" id="CP003807">
    <property type="protein sequence ID" value="AGF49547.1"/>
    <property type="molecule type" value="Genomic_DNA"/>
</dbReference>
<evidence type="ECO:0000313" key="9">
    <source>
        <dbReference type="EMBL" id="AGF49547.1"/>
    </source>
</evidence>
<dbReference type="InterPro" id="IPR020056">
    <property type="entry name" value="Rbsml_bL25/Gln-tRNA_synth_N"/>
</dbReference>
<evidence type="ECO:0000259" key="7">
    <source>
        <dbReference type="Pfam" id="PF01386"/>
    </source>
</evidence>
<dbReference type="HAMAP" id="MF_01334">
    <property type="entry name" value="Ribosomal_bL25_CTC"/>
    <property type="match status" value="1"/>
</dbReference>
<evidence type="ECO:0000256" key="2">
    <source>
        <dbReference type="ARBA" id="ARBA00022884"/>
    </source>
</evidence>
<accession>M1LVG4</accession>
<evidence type="ECO:0000256" key="5">
    <source>
        <dbReference type="HAMAP-Rule" id="MF_01334"/>
    </source>
</evidence>
<comment type="subunit">
    <text evidence="5">Part of the 50S ribosomal subunit; part of the 5S rRNA/L5/L18/L25 subcomplex. Contacts the 5S rRNA. Binds to the 5S rRNA independently of L5 and L18.</text>
</comment>
<protein>
    <recommendedName>
        <fullName evidence="5">Large ribosomal subunit protein bL25</fullName>
    </recommendedName>
    <alternativeName>
        <fullName evidence="5">General stress protein CTC</fullName>
    </alternativeName>
</protein>
<gene>
    <name evidence="5" type="primary">rplY</name>
    <name evidence="5" type="synonym">ctc</name>
    <name evidence="9" type="ORF">BCUE_0319</name>
</gene>
<dbReference type="Proteomes" id="UP000011563">
    <property type="component" value="Chromosome"/>
</dbReference>
<keyword evidence="3 5" id="KW-0689">Ribosomal protein</keyword>
<reference evidence="9 10" key="1">
    <citation type="journal article" date="2013" name="Genome Biol. Evol.">
        <title>Genome evolution and phylogenomic analysis of candidatus kinetoplastibacterium, the betaproteobacterial endosymbionts of strigomonas and angomonas.</title>
        <authorList>
            <person name="Alves J.M."/>
            <person name="Serrano M.G."/>
            <person name="Maia da Silva F."/>
            <person name="Voegtly L.J."/>
            <person name="Matveyev A.V."/>
            <person name="Teixeira M.M."/>
            <person name="Camargo E.P."/>
            <person name="Buck G.A."/>
        </authorList>
    </citation>
    <scope>NUCLEOTIDE SEQUENCE [LARGE SCALE GENOMIC DNA]</scope>
    <source>
        <strain evidence="9 10">TCC012E</strain>
    </source>
</reference>
<dbReference type="InterPro" id="IPR011035">
    <property type="entry name" value="Ribosomal_bL25/Gln-tRNA_synth"/>
</dbReference>
<dbReference type="InterPro" id="IPR020055">
    <property type="entry name" value="Ribosomal_bL25_short"/>
</dbReference>
<dbReference type="InterPro" id="IPR020930">
    <property type="entry name" value="Ribosomal_uL5_bac-type"/>
</dbReference>
<dbReference type="GO" id="GO:0006412">
    <property type="term" value="P:translation"/>
    <property type="evidence" value="ECO:0007669"/>
    <property type="project" value="UniProtKB-UniRule"/>
</dbReference>
<comment type="similarity">
    <text evidence="5">Belongs to the bacterial ribosomal protein bL25 family. CTC subfamily.</text>
</comment>